<dbReference type="AlphaFoldDB" id="A0AAV7VM40"/>
<proteinExistence type="predicted"/>
<dbReference type="EMBL" id="JANPWB010000003">
    <property type="protein sequence ID" value="KAJ1202713.1"/>
    <property type="molecule type" value="Genomic_DNA"/>
</dbReference>
<feature type="compositionally biased region" description="Basic and acidic residues" evidence="2">
    <location>
        <begin position="183"/>
        <end position="194"/>
    </location>
</feature>
<evidence type="ECO:0000256" key="1">
    <source>
        <dbReference type="SAM" id="Coils"/>
    </source>
</evidence>
<sequence length="314" mass="35209">MQNTLGLNQTKRRGEGVGKKGDLIYFLRSGKRSPSLKGNLALQIGPSSQENVKPSIISVETLESRGNVDSSLIGEVLLDVRSTKTALKKSRITPSLRTYFKVLPGTQRREKEMEEEEHENFALTSDRRSEGIQALLNESTPDRFQSQMEENLVQNNYGGVPNQEVELNSFKRAAIGQEQDLWKGERQGRDDDLQQKAVATPSEQTPSERPLTQSIAGMIWDLAIEIRGSFETSNSNQKEIRGLCEALGQKFDDLVLHIAALEAEVSELKKVTENNAEAIQRMKAGEDKGERIKKDNAKLVLNMILLAREEKRDM</sequence>
<keyword evidence="4" id="KW-1185">Reference proteome</keyword>
<evidence type="ECO:0000313" key="3">
    <source>
        <dbReference type="EMBL" id="KAJ1202713.1"/>
    </source>
</evidence>
<comment type="caution">
    <text evidence="3">The sequence shown here is derived from an EMBL/GenBank/DDBJ whole genome shotgun (WGS) entry which is preliminary data.</text>
</comment>
<evidence type="ECO:0000313" key="4">
    <source>
        <dbReference type="Proteomes" id="UP001066276"/>
    </source>
</evidence>
<protein>
    <submittedName>
        <fullName evidence="3">Uncharacterized protein</fullName>
    </submittedName>
</protein>
<gene>
    <name evidence="3" type="ORF">NDU88_006510</name>
</gene>
<keyword evidence="1" id="KW-0175">Coiled coil</keyword>
<accession>A0AAV7VM40</accession>
<evidence type="ECO:0000256" key="2">
    <source>
        <dbReference type="SAM" id="MobiDB-lite"/>
    </source>
</evidence>
<reference evidence="3" key="1">
    <citation type="journal article" date="2022" name="bioRxiv">
        <title>Sequencing and chromosome-scale assembly of the giantPleurodeles waltlgenome.</title>
        <authorList>
            <person name="Brown T."/>
            <person name="Elewa A."/>
            <person name="Iarovenko S."/>
            <person name="Subramanian E."/>
            <person name="Araus A.J."/>
            <person name="Petzold A."/>
            <person name="Susuki M."/>
            <person name="Suzuki K.-i.T."/>
            <person name="Hayashi T."/>
            <person name="Toyoda A."/>
            <person name="Oliveira C."/>
            <person name="Osipova E."/>
            <person name="Leigh N.D."/>
            <person name="Simon A."/>
            <person name="Yun M.H."/>
        </authorList>
    </citation>
    <scope>NUCLEOTIDE SEQUENCE</scope>
    <source>
        <strain evidence="3">20211129_DDA</strain>
        <tissue evidence="3">Liver</tissue>
    </source>
</reference>
<dbReference type="Proteomes" id="UP001066276">
    <property type="component" value="Chromosome 2_1"/>
</dbReference>
<feature type="region of interest" description="Disordered" evidence="2">
    <location>
        <begin position="183"/>
        <end position="209"/>
    </location>
</feature>
<organism evidence="3 4">
    <name type="scientific">Pleurodeles waltl</name>
    <name type="common">Iberian ribbed newt</name>
    <dbReference type="NCBI Taxonomy" id="8319"/>
    <lineage>
        <taxon>Eukaryota</taxon>
        <taxon>Metazoa</taxon>
        <taxon>Chordata</taxon>
        <taxon>Craniata</taxon>
        <taxon>Vertebrata</taxon>
        <taxon>Euteleostomi</taxon>
        <taxon>Amphibia</taxon>
        <taxon>Batrachia</taxon>
        <taxon>Caudata</taxon>
        <taxon>Salamandroidea</taxon>
        <taxon>Salamandridae</taxon>
        <taxon>Pleurodelinae</taxon>
        <taxon>Pleurodeles</taxon>
    </lineage>
</organism>
<name>A0AAV7VM40_PLEWA</name>
<feature type="coiled-coil region" evidence="1">
    <location>
        <begin position="261"/>
        <end position="288"/>
    </location>
</feature>